<protein>
    <submittedName>
        <fullName evidence="2">Uncharacterized protein</fullName>
    </submittedName>
</protein>
<name>A0ABW9RM03_9BACT</name>
<gene>
    <name evidence="2" type="ORF">E1163_04585</name>
</gene>
<proteinExistence type="predicted"/>
<evidence type="ECO:0000256" key="1">
    <source>
        <dbReference type="SAM" id="SignalP"/>
    </source>
</evidence>
<keyword evidence="1" id="KW-0732">Signal</keyword>
<sequence>MIKLLKRGLFLTPFILFFFAAEKYSEENAATGISKPEVQGSSEAKQEVEVEPGERLQVIVKTHKPLSSFKRVQPLVLLNNGENNDNIEESHAIRSLAAQILICYPYTISFETYAYECIVPGHSEQVLSYNELE</sequence>
<dbReference type="EMBL" id="SMLW01000382">
    <property type="protein sequence ID" value="MTI24215.1"/>
    <property type="molecule type" value="Genomic_DNA"/>
</dbReference>
<dbReference type="Proteomes" id="UP000798808">
    <property type="component" value="Unassembled WGS sequence"/>
</dbReference>
<keyword evidence="3" id="KW-1185">Reference proteome</keyword>
<accession>A0ABW9RM03</accession>
<evidence type="ECO:0000313" key="2">
    <source>
        <dbReference type="EMBL" id="MTI24215.1"/>
    </source>
</evidence>
<organism evidence="2 3">
    <name type="scientific">Fulvivirga kasyanovii</name>
    <dbReference type="NCBI Taxonomy" id="396812"/>
    <lineage>
        <taxon>Bacteria</taxon>
        <taxon>Pseudomonadati</taxon>
        <taxon>Bacteroidota</taxon>
        <taxon>Cytophagia</taxon>
        <taxon>Cytophagales</taxon>
        <taxon>Fulvivirgaceae</taxon>
        <taxon>Fulvivirga</taxon>
    </lineage>
</organism>
<comment type="caution">
    <text evidence="2">The sequence shown here is derived from an EMBL/GenBank/DDBJ whole genome shotgun (WGS) entry which is preliminary data.</text>
</comment>
<feature type="chain" id="PRO_5046089033" evidence="1">
    <location>
        <begin position="21"/>
        <end position="133"/>
    </location>
</feature>
<reference evidence="2 3" key="1">
    <citation type="submission" date="2019-02" db="EMBL/GenBank/DDBJ databases">
        <authorList>
            <person name="Goldberg S.R."/>
            <person name="Haltli B.A."/>
            <person name="Correa H."/>
            <person name="Russell K.G."/>
        </authorList>
    </citation>
    <scope>NUCLEOTIDE SEQUENCE [LARGE SCALE GENOMIC DNA]</scope>
    <source>
        <strain evidence="2 3">JCM 16186</strain>
    </source>
</reference>
<evidence type="ECO:0000313" key="3">
    <source>
        <dbReference type="Proteomes" id="UP000798808"/>
    </source>
</evidence>
<feature type="signal peptide" evidence="1">
    <location>
        <begin position="1"/>
        <end position="20"/>
    </location>
</feature>
<dbReference type="RefSeq" id="WP_155169983.1">
    <property type="nucleotide sequence ID" value="NZ_BAAAFL010000049.1"/>
</dbReference>